<evidence type="ECO:0000256" key="2">
    <source>
        <dbReference type="SAM" id="Phobius"/>
    </source>
</evidence>
<reference evidence="4" key="1">
    <citation type="submission" date="2025-08" db="UniProtKB">
        <authorList>
            <consortium name="RefSeq"/>
        </authorList>
    </citation>
    <scope>IDENTIFICATION</scope>
</reference>
<dbReference type="GeneID" id="110975365"/>
<keyword evidence="2" id="KW-1133">Transmembrane helix</keyword>
<evidence type="ECO:0000313" key="4">
    <source>
        <dbReference type="RefSeq" id="XP_022083502.1"/>
    </source>
</evidence>
<evidence type="ECO:0000256" key="1">
    <source>
        <dbReference type="ARBA" id="ARBA00009024"/>
    </source>
</evidence>
<dbReference type="Pfam" id="PF04749">
    <property type="entry name" value="PLAC8"/>
    <property type="match status" value="1"/>
</dbReference>
<feature type="transmembrane region" description="Helical" evidence="2">
    <location>
        <begin position="6"/>
        <end position="28"/>
    </location>
</feature>
<dbReference type="KEGG" id="aplc:110975365"/>
<keyword evidence="2" id="KW-0812">Transmembrane</keyword>
<dbReference type="OrthoDB" id="1045822at2759"/>
<proteinExistence type="inferred from homology"/>
<sequence length="111" mass="12189">MGDWQQGLFGCFGNIGMCLMSWFVPCYIHGKNAEAVGEDCLLCGLSIFVPFLNWYTLFVVRGKIREQRGIAGEPVNDILVTLCCTPCALSQESVEMRNSTGLGMGQSMARV</sequence>
<accession>A0A8B7XTF8</accession>
<dbReference type="AlphaFoldDB" id="A0A8B7XTF8"/>
<comment type="similarity">
    <text evidence="1">Belongs to the cornifelin family.</text>
</comment>
<organism evidence="3 4">
    <name type="scientific">Acanthaster planci</name>
    <name type="common">Crown-of-thorns starfish</name>
    <dbReference type="NCBI Taxonomy" id="133434"/>
    <lineage>
        <taxon>Eukaryota</taxon>
        <taxon>Metazoa</taxon>
        <taxon>Echinodermata</taxon>
        <taxon>Eleutherozoa</taxon>
        <taxon>Asterozoa</taxon>
        <taxon>Asteroidea</taxon>
        <taxon>Valvatacea</taxon>
        <taxon>Valvatida</taxon>
        <taxon>Acanthasteridae</taxon>
        <taxon>Acanthaster</taxon>
    </lineage>
</organism>
<protein>
    <submittedName>
        <fullName evidence="4">Cell number regulator 10-like</fullName>
    </submittedName>
</protein>
<keyword evidence="2" id="KW-0472">Membrane</keyword>
<dbReference type="NCBIfam" id="TIGR01571">
    <property type="entry name" value="A_thal_Cys_rich"/>
    <property type="match status" value="1"/>
</dbReference>
<dbReference type="InterPro" id="IPR006461">
    <property type="entry name" value="PLAC_motif_containing"/>
</dbReference>
<gene>
    <name evidence="4" type="primary">LOC110975365</name>
</gene>
<dbReference type="PANTHER" id="PTHR15907">
    <property type="entry name" value="DUF614 FAMILY PROTEIN-RELATED"/>
    <property type="match status" value="1"/>
</dbReference>
<dbReference type="RefSeq" id="XP_022083502.1">
    <property type="nucleotide sequence ID" value="XM_022227810.1"/>
</dbReference>
<name>A0A8B7XTF8_ACAPL</name>
<dbReference type="OMA" id="CSICCAY"/>
<feature type="transmembrane region" description="Helical" evidence="2">
    <location>
        <begin position="40"/>
        <end position="60"/>
    </location>
</feature>
<evidence type="ECO:0000313" key="3">
    <source>
        <dbReference type="Proteomes" id="UP000694845"/>
    </source>
</evidence>
<dbReference type="Proteomes" id="UP000694845">
    <property type="component" value="Unplaced"/>
</dbReference>
<keyword evidence="3" id="KW-1185">Reference proteome</keyword>